<dbReference type="VEuPathDB" id="AmoebaDB:EIN_047410"/>
<organism evidence="1 2">
    <name type="scientific">Entamoeba invadens IP1</name>
    <dbReference type="NCBI Taxonomy" id="370355"/>
    <lineage>
        <taxon>Eukaryota</taxon>
        <taxon>Amoebozoa</taxon>
        <taxon>Evosea</taxon>
        <taxon>Archamoebae</taxon>
        <taxon>Mastigamoebida</taxon>
        <taxon>Entamoebidae</taxon>
        <taxon>Entamoeba</taxon>
    </lineage>
</organism>
<accession>A0A0A1UDD5</accession>
<dbReference type="RefSeq" id="XP_004261219.1">
    <property type="nucleotide sequence ID" value="XM_004261171.1"/>
</dbReference>
<name>A0A0A1UDD5_ENTIV</name>
<dbReference type="CDD" id="cd00043">
    <property type="entry name" value="CYCLIN_SF"/>
    <property type="match status" value="1"/>
</dbReference>
<dbReference type="KEGG" id="eiv:EIN_047410"/>
<reference evidence="1 2" key="1">
    <citation type="submission" date="2012-10" db="EMBL/GenBank/DDBJ databases">
        <authorList>
            <person name="Zafar N."/>
            <person name="Inman J."/>
            <person name="Hall N."/>
            <person name="Lorenzi H."/>
            <person name="Caler E."/>
        </authorList>
    </citation>
    <scope>NUCLEOTIDE SEQUENCE [LARGE SCALE GENOMIC DNA]</scope>
    <source>
        <strain evidence="1 2">IP1</strain>
    </source>
</reference>
<evidence type="ECO:0000313" key="2">
    <source>
        <dbReference type="Proteomes" id="UP000014680"/>
    </source>
</evidence>
<dbReference type="SUPFAM" id="SSF47954">
    <property type="entry name" value="Cyclin-like"/>
    <property type="match status" value="1"/>
</dbReference>
<keyword evidence="2" id="KW-1185">Reference proteome</keyword>
<gene>
    <name evidence="1" type="ORF">EIN_047410</name>
</gene>
<dbReference type="GeneID" id="14893434"/>
<protein>
    <recommendedName>
        <fullName evidence="3">Transcription initiation factor IIB</fullName>
    </recommendedName>
</protein>
<dbReference type="EMBL" id="KB206215">
    <property type="protein sequence ID" value="ELP94448.1"/>
    <property type="molecule type" value="Genomic_DNA"/>
</dbReference>
<dbReference type="OrthoDB" id="28951at2759"/>
<evidence type="ECO:0008006" key="3">
    <source>
        <dbReference type="Google" id="ProtNLM"/>
    </source>
</evidence>
<dbReference type="InterPro" id="IPR036915">
    <property type="entry name" value="Cyclin-like_sf"/>
</dbReference>
<proteinExistence type="predicted"/>
<dbReference type="AlphaFoldDB" id="A0A0A1UDD5"/>
<dbReference type="Proteomes" id="UP000014680">
    <property type="component" value="Unassembled WGS sequence"/>
</dbReference>
<dbReference type="Gene3D" id="1.10.472.10">
    <property type="entry name" value="Cyclin-like"/>
    <property type="match status" value="1"/>
</dbReference>
<evidence type="ECO:0000313" key="1">
    <source>
        <dbReference type="EMBL" id="ELP94448.1"/>
    </source>
</evidence>
<dbReference type="OMA" id="VYHICKI"/>
<sequence length="265" mass="29866">MNTRKKIPLCEEREGQQCTPIRNENGIVSCKYCGIVLNEEVLENVPVNTKDDMKKSKNITSEEQLMEYFTKLNIVTKKAGHGLEIFHSLEHTKLPKVKGKKMDRLLLGIVYHICKIDNIGLTIKEISKNLNCTEQEIINGYKLLEKISPETKNISVSDPVEGLIPKYCIAVGCADLIGQAISISKQVQRILEGKKPVTVAAVIILFVCRYNNKYDFSMEKLITSTCSVTVANARQVLISLNKHKEMLEKTLSERAKSAFTLHTQK</sequence>